<keyword evidence="8" id="KW-1185">Reference proteome</keyword>
<dbReference type="InterPro" id="IPR042197">
    <property type="entry name" value="Apaf_helical"/>
</dbReference>
<evidence type="ECO:0000259" key="6">
    <source>
        <dbReference type="SMART" id="SM00382"/>
    </source>
</evidence>
<reference evidence="7" key="1">
    <citation type="submission" date="2023-03" db="EMBL/GenBank/DDBJ databases">
        <title>Chromosome-scale reference genome and RAD-based genetic map of yellow starthistle (Centaurea solstitialis) reveal putative structural variation and QTLs associated with invader traits.</title>
        <authorList>
            <person name="Reatini B."/>
            <person name="Cang F.A."/>
            <person name="Jiang Q."/>
            <person name="Mckibben M.T.W."/>
            <person name="Barker M.S."/>
            <person name="Rieseberg L.H."/>
            <person name="Dlugosch K.M."/>
        </authorList>
    </citation>
    <scope>NUCLEOTIDE SEQUENCE</scope>
    <source>
        <strain evidence="7">CAN-66</strain>
        <tissue evidence="7">Leaf</tissue>
    </source>
</reference>
<evidence type="ECO:0000256" key="3">
    <source>
        <dbReference type="ARBA" id="ARBA00022821"/>
    </source>
</evidence>
<keyword evidence="4" id="KW-0547">Nucleotide-binding</keyword>
<dbReference type="SMART" id="SM00382">
    <property type="entry name" value="AAA"/>
    <property type="match status" value="1"/>
</dbReference>
<dbReference type="InterPro" id="IPR002182">
    <property type="entry name" value="NB-ARC"/>
</dbReference>
<evidence type="ECO:0000256" key="1">
    <source>
        <dbReference type="ARBA" id="ARBA00008894"/>
    </source>
</evidence>
<dbReference type="GO" id="GO:0043531">
    <property type="term" value="F:ADP binding"/>
    <property type="evidence" value="ECO:0007669"/>
    <property type="project" value="InterPro"/>
</dbReference>
<dbReference type="InterPro" id="IPR057135">
    <property type="entry name" value="At4g27190-like_LRR"/>
</dbReference>
<dbReference type="PANTHER" id="PTHR33463:SF222">
    <property type="entry name" value="NB-ARC-RELATED"/>
    <property type="match status" value="1"/>
</dbReference>
<dbReference type="Pfam" id="PF00931">
    <property type="entry name" value="NB-ARC"/>
    <property type="match status" value="1"/>
</dbReference>
<protein>
    <recommendedName>
        <fullName evidence="6">AAA+ ATPase domain-containing protein</fullName>
    </recommendedName>
</protein>
<evidence type="ECO:0000313" key="8">
    <source>
        <dbReference type="Proteomes" id="UP001172457"/>
    </source>
</evidence>
<sequence>MADFAALIIGPVVKSLLVPVKKHLGYLFSSTEHVKKLSDGMKQLEGTFDDVKNHKDTNERETREIPARVLGWLEQVEKIKTDAESIPSNGNGGCFNIKARYQTGRKAWKTTQEIENLLKEGLAFSWTDAQKPPGRVSPTRESSSSSGGGGIGEAFKSRATTFYEALKRLQQDHKTQVIALCGMGGVGKTTTMEQLKKVAQEKNMFDWIVKVVIGNQPNLHSIQDAIAESLGPSLTEKNETTRADRLRTIFKETLKKSEKGILVILDDVWEKLELKDIGLSPLPNRVKLFLTSRYENICRTIAVLEGNLDHEVLRVEVLEQKEALQFFCQITKISEESDPELYQIGGEIVKKCSCLPLAIKLIAPTLVSEEKSIWKDRLTRLRNHDLDQAVHEVIQISYDCLKDQEDKEIFLLCGLFPEDSNIPIEDLTRYAWGLKLLKSVATVEDGRNRIKKCVSNLKKANLLIDGDSPEYVKMHDLVLAFVLATVETGDHASFINYEGLSKWSGEGVSESCKRLSLTCTGMSEFPEGFSKCPPNLSLLKLMHRYGSFKFPEGFYENTENLQVIVYEKMQYPLLPRSLQSCSTNLRTLCLHKCLLMFDISFIGDLSNLEVLSITECKTLKLPLAIGKLKKLKVLDLTGCLHLLVDDGVLKRLVNLEELYMLHLHREGIRFTNGTADELVGCSENLTTLEINFKALPKNMSFKKLERFKISFGYLDEYSDQKKYSYENKLWLVTKKSEYSDQKKYSYENKLWLVTNKSELLSSRIYELFEKTKVLYLQADGINDLGDGLVESLDHHRFLYSNLRVLDIVKCANLTYLFTARVANGLKNLEQLKVSSCPVLVTIVDGESSGVEAIKFQALKFLSLHKLPKLTSLCNVVNVIELPQLMELQLDDLPKFTSIYPKNELSTTMSNNISERQSFLNEEVVIPKLEKLHIYNMENLKEIWPSNEEVNICKLREITVKGCDNLVNLFPSNPMSSLHHLEVLEVESCGSLEMLFNIDFGCVGKTEEVSSCLRIIRVKGCDNLVNLFPSNPMSSLHHPEVLEVESCGSLEVLFNIDFGCVGKTEEVSSCLRIIKVCNLGKLTEVVRVEGVDTSSLFIHHIHGFEAVETLKIKGCERFRNVFTPTTINIGMRALTHVYIEDCGESGRSNELVKTTDEEQEINHVMSNEEISEEVGDTIADAVVPSYLIHTTFHYISTLVVANDKRAEKVFEIESPSSGGLATTQPPPLLPNLEVLDLRNMERMSHVWKCNWSKFLVLHKQQPQGSSSSSSFHNLTTIYLEDCKKVKYLFSPLMAKLLSNLKKIDIYRCVAIEEVVSNRDDEDEDEQVVVSTSTNKSTNLLFHLDLLHLIDLPNLKCIGGGGAKTWSTNETSSNNTTADQFKLSEVNVASWSLCQYTREIYISTCEALPYVVPSYAVGQMQKLEKLTISDCKKLEEVFETQRISTCNTDEGKGGPAATMVIPRLKVINVPLLFNLKMLSIDGCDLLQYVFTSSTIESLKQLEQLYVNNCKAMKVIVKEENGEHTLVTADFPRLKSIELLNLPNLTGFFLGMNVFQWPLLDYVWIDGCPQMMVFTAGHSIAPNLNYIHTKFGKHSLECDLNLHVMTNLNQTSLDITNACPATTSIEMHCSFHNFIEVHVESDLGRQSVFPSNKLLQLQKMEKIQVRFCSVMEEVFGTILEGEDISFKSVVKLPKLREVELYMLKNLKYIWKNNPWMVLEFPNLTKLSIRFCRSIKHVFTSSMVGSLLQLQELHIDFCDCMEVIVKEATVVVQEEEERNDGKVNKILTLPRLKSLTLIYLPNLKGFCLGNEAFSWPSLDTLEIINCPVMSVLTKGDLATPKLRAIDTSLGRCELAREESLNSFITTKHQQGFFNKEDSEW</sequence>
<feature type="domain" description="AAA+ ATPase" evidence="6">
    <location>
        <begin position="174"/>
        <end position="322"/>
    </location>
</feature>
<proteinExistence type="inferred from homology"/>
<dbReference type="SUPFAM" id="SSF52047">
    <property type="entry name" value="RNI-like"/>
    <property type="match status" value="2"/>
</dbReference>
<evidence type="ECO:0000256" key="2">
    <source>
        <dbReference type="ARBA" id="ARBA00022614"/>
    </source>
</evidence>
<dbReference type="Pfam" id="PF23247">
    <property type="entry name" value="LRR_RPS2"/>
    <property type="match status" value="7"/>
</dbReference>
<keyword evidence="3" id="KW-0611">Plant defense</keyword>
<dbReference type="PANTHER" id="PTHR33463">
    <property type="entry name" value="NB-ARC DOMAIN-CONTAINING PROTEIN-RELATED"/>
    <property type="match status" value="1"/>
</dbReference>
<dbReference type="Gene3D" id="3.80.10.10">
    <property type="entry name" value="Ribonuclease Inhibitor"/>
    <property type="match status" value="6"/>
</dbReference>
<dbReference type="SUPFAM" id="SSF52058">
    <property type="entry name" value="L domain-like"/>
    <property type="match status" value="2"/>
</dbReference>
<comment type="similarity">
    <text evidence="1">Belongs to the disease resistance NB-LRR family.</text>
</comment>
<dbReference type="GO" id="GO:0005524">
    <property type="term" value="F:ATP binding"/>
    <property type="evidence" value="ECO:0007669"/>
    <property type="project" value="UniProtKB-KW"/>
</dbReference>
<dbReference type="InterPro" id="IPR050905">
    <property type="entry name" value="Plant_NBS-LRR"/>
</dbReference>
<keyword evidence="2" id="KW-0433">Leucine-rich repeat</keyword>
<gene>
    <name evidence="7" type="ORF">OSB04_015309</name>
</gene>
<dbReference type="InterPro" id="IPR027417">
    <property type="entry name" value="P-loop_NTPase"/>
</dbReference>
<dbReference type="SUPFAM" id="SSF52540">
    <property type="entry name" value="P-loop containing nucleoside triphosphate hydrolases"/>
    <property type="match status" value="1"/>
</dbReference>
<organism evidence="7 8">
    <name type="scientific">Centaurea solstitialis</name>
    <name type="common">yellow star-thistle</name>
    <dbReference type="NCBI Taxonomy" id="347529"/>
    <lineage>
        <taxon>Eukaryota</taxon>
        <taxon>Viridiplantae</taxon>
        <taxon>Streptophyta</taxon>
        <taxon>Embryophyta</taxon>
        <taxon>Tracheophyta</taxon>
        <taxon>Spermatophyta</taxon>
        <taxon>Magnoliopsida</taxon>
        <taxon>eudicotyledons</taxon>
        <taxon>Gunneridae</taxon>
        <taxon>Pentapetalae</taxon>
        <taxon>asterids</taxon>
        <taxon>campanulids</taxon>
        <taxon>Asterales</taxon>
        <taxon>Asteraceae</taxon>
        <taxon>Carduoideae</taxon>
        <taxon>Cardueae</taxon>
        <taxon>Centaureinae</taxon>
        <taxon>Centaurea</taxon>
    </lineage>
</organism>
<dbReference type="Gene3D" id="3.40.50.300">
    <property type="entry name" value="P-loop containing nucleotide triphosphate hydrolases"/>
    <property type="match status" value="1"/>
</dbReference>
<name>A0AA38SYS3_9ASTR</name>
<feature type="region of interest" description="Disordered" evidence="5">
    <location>
        <begin position="128"/>
        <end position="153"/>
    </location>
</feature>
<evidence type="ECO:0000313" key="7">
    <source>
        <dbReference type="EMBL" id="KAJ9551264.1"/>
    </source>
</evidence>
<dbReference type="GO" id="GO:0006952">
    <property type="term" value="P:defense response"/>
    <property type="evidence" value="ECO:0007669"/>
    <property type="project" value="UniProtKB-KW"/>
</dbReference>
<dbReference type="Gene3D" id="1.10.8.430">
    <property type="entry name" value="Helical domain of apoptotic protease-activating factors"/>
    <property type="match status" value="1"/>
</dbReference>
<dbReference type="InterPro" id="IPR032675">
    <property type="entry name" value="LRR_dom_sf"/>
</dbReference>
<accession>A0AA38SYS3</accession>
<evidence type="ECO:0000256" key="4">
    <source>
        <dbReference type="ARBA" id="ARBA00022840"/>
    </source>
</evidence>
<dbReference type="PRINTS" id="PR00364">
    <property type="entry name" value="DISEASERSIST"/>
</dbReference>
<dbReference type="Proteomes" id="UP001172457">
    <property type="component" value="Chromosome 4"/>
</dbReference>
<keyword evidence="4" id="KW-0067">ATP-binding</keyword>
<dbReference type="EMBL" id="JARYMX010000004">
    <property type="protein sequence ID" value="KAJ9551264.1"/>
    <property type="molecule type" value="Genomic_DNA"/>
</dbReference>
<dbReference type="InterPro" id="IPR003593">
    <property type="entry name" value="AAA+_ATPase"/>
</dbReference>
<evidence type="ECO:0000256" key="5">
    <source>
        <dbReference type="SAM" id="MobiDB-lite"/>
    </source>
</evidence>
<comment type="caution">
    <text evidence="7">The sequence shown here is derived from an EMBL/GenBank/DDBJ whole genome shotgun (WGS) entry which is preliminary data.</text>
</comment>